<name>A0A964FLL3_9CYAN</name>
<feature type="transmembrane region" description="Helical" evidence="2">
    <location>
        <begin position="12"/>
        <end position="32"/>
    </location>
</feature>
<keyword evidence="2" id="KW-1133">Transmembrane helix</keyword>
<comment type="caution">
    <text evidence="3">The sequence shown here is derived from an EMBL/GenBank/DDBJ whole genome shotgun (WGS) entry which is preliminary data.</text>
</comment>
<dbReference type="AlphaFoldDB" id="A0A964FLL3"/>
<feature type="coiled-coil region" evidence="1">
    <location>
        <begin position="76"/>
        <end position="110"/>
    </location>
</feature>
<reference evidence="3" key="1">
    <citation type="journal article" date="2021" name="Antonie Van Leeuwenhoek">
        <title>Draft genome and description of Waterburya agarophytonicola gen. nov. sp. nov. (Pleurocapsales, Cyanobacteria): a seaweed symbiont.</title>
        <authorList>
            <person name="Bonthond G."/>
            <person name="Shalygin S."/>
            <person name="Bayer T."/>
            <person name="Weinberger F."/>
        </authorList>
    </citation>
    <scope>NUCLEOTIDE SEQUENCE</scope>
    <source>
        <strain evidence="3">KI4</strain>
    </source>
</reference>
<accession>A0A964FLL3</accession>
<evidence type="ECO:0000313" key="3">
    <source>
        <dbReference type="EMBL" id="MCC0179864.1"/>
    </source>
</evidence>
<keyword evidence="2" id="KW-0812">Transmembrane</keyword>
<keyword evidence="2" id="KW-0472">Membrane</keyword>
<organism evidence="3 4">
    <name type="scientific">Waterburya agarophytonicola KI4</name>
    <dbReference type="NCBI Taxonomy" id="2874699"/>
    <lineage>
        <taxon>Bacteria</taxon>
        <taxon>Bacillati</taxon>
        <taxon>Cyanobacteriota</taxon>
        <taxon>Cyanophyceae</taxon>
        <taxon>Pleurocapsales</taxon>
        <taxon>Hyellaceae</taxon>
        <taxon>Waterburya</taxon>
        <taxon>Waterburya agarophytonicola</taxon>
    </lineage>
</organism>
<evidence type="ECO:0000256" key="2">
    <source>
        <dbReference type="SAM" id="Phobius"/>
    </source>
</evidence>
<protein>
    <submittedName>
        <fullName evidence="3">Uncharacterized protein</fullName>
    </submittedName>
</protein>
<sequence>MVRLNSSPTPCFWNCIGIAIAIFSVGACWSMIRANGVEIEAAHYKLKTTNALTKVQKVSDELKEDVELLPIASPKRQALQQELLESDEILGQAQQQIDSTTKQLIDTESEK</sequence>
<keyword evidence="1" id="KW-0175">Coiled coil</keyword>
<proteinExistence type="predicted"/>
<evidence type="ECO:0000256" key="1">
    <source>
        <dbReference type="SAM" id="Coils"/>
    </source>
</evidence>
<dbReference type="EMBL" id="JADWDC010000125">
    <property type="protein sequence ID" value="MCC0179864.1"/>
    <property type="molecule type" value="Genomic_DNA"/>
</dbReference>
<keyword evidence="4" id="KW-1185">Reference proteome</keyword>
<dbReference type="Proteomes" id="UP000729733">
    <property type="component" value="Unassembled WGS sequence"/>
</dbReference>
<dbReference type="RefSeq" id="WP_229642959.1">
    <property type="nucleotide sequence ID" value="NZ_JADWDC010000125.1"/>
</dbReference>
<dbReference type="PROSITE" id="PS51257">
    <property type="entry name" value="PROKAR_LIPOPROTEIN"/>
    <property type="match status" value="1"/>
</dbReference>
<evidence type="ECO:0000313" key="4">
    <source>
        <dbReference type="Proteomes" id="UP000729733"/>
    </source>
</evidence>
<gene>
    <name evidence="3" type="ORF">I4641_23280</name>
</gene>